<keyword evidence="2 9" id="KW-0813">Transport</keyword>
<dbReference type="RefSeq" id="WP_349298974.1">
    <property type="nucleotide sequence ID" value="NZ_JBEDNQ010000006.1"/>
</dbReference>
<reference evidence="11 12" key="1">
    <citation type="submission" date="2024-03" db="EMBL/GenBank/DDBJ databases">
        <title>Draft genome sequence of Pseudonocardia nematodicida JCM 31783.</title>
        <authorList>
            <person name="Butdee W."/>
            <person name="Duangmal K."/>
        </authorList>
    </citation>
    <scope>NUCLEOTIDE SEQUENCE [LARGE SCALE GENOMIC DNA]</scope>
    <source>
        <strain evidence="11 12">JCM 31783</strain>
    </source>
</reference>
<dbReference type="PANTHER" id="PTHR42982">
    <property type="entry name" value="SEC-INDEPENDENT PROTEIN TRANSLOCASE PROTEIN TATA"/>
    <property type="match status" value="1"/>
</dbReference>
<comment type="subunit">
    <text evidence="9">The Tat system comprises two distinct complexes: a TatABC complex, containing multiple copies of TatA, TatB and TatC subunits, and a separate TatA complex, containing only TatA subunits. Substrates initially bind to the TatABC complex, which probably triggers association of the separate TatA complex to form the active translocon.</text>
</comment>
<dbReference type="Pfam" id="PF02416">
    <property type="entry name" value="TatA_B_E"/>
    <property type="match status" value="1"/>
</dbReference>
<accession>A0ABV1KBP2</accession>
<feature type="region of interest" description="Disordered" evidence="10">
    <location>
        <begin position="42"/>
        <end position="67"/>
    </location>
</feature>
<evidence type="ECO:0000256" key="4">
    <source>
        <dbReference type="ARBA" id="ARBA00022692"/>
    </source>
</evidence>
<protein>
    <recommendedName>
        <fullName evidence="9">Sec-independent protein translocase protein TatA</fullName>
    </recommendedName>
</protein>
<comment type="caution">
    <text evidence="11">The sequence shown here is derived from an EMBL/GenBank/DDBJ whole genome shotgun (WGS) entry which is preliminary data.</text>
</comment>
<name>A0ABV1KBP2_9PSEU</name>
<evidence type="ECO:0000256" key="1">
    <source>
        <dbReference type="ARBA" id="ARBA00004162"/>
    </source>
</evidence>
<dbReference type="InterPro" id="IPR006312">
    <property type="entry name" value="TatA/E"/>
</dbReference>
<proteinExistence type="inferred from homology"/>
<keyword evidence="4 9" id="KW-0812">Transmembrane</keyword>
<sequence length="67" mass="7498">MGEFALSHWVIVLIVLILLFGASRLPDVARSVGRSARILRSELRAHDNDHQDPPDRSGDDPDQRRGP</sequence>
<dbReference type="InterPro" id="IPR003369">
    <property type="entry name" value="TatA/B/E"/>
</dbReference>
<keyword evidence="12" id="KW-1185">Reference proteome</keyword>
<keyword evidence="3 9" id="KW-1003">Cell membrane</keyword>
<dbReference type="Proteomes" id="UP001494902">
    <property type="component" value="Unassembled WGS sequence"/>
</dbReference>
<dbReference type="NCBIfam" id="NF001854">
    <property type="entry name" value="PRK00575.1"/>
    <property type="match status" value="1"/>
</dbReference>
<comment type="function">
    <text evidence="9">Part of the twin-arginine translocation (Tat) system that transports large folded proteins containing a characteristic twin-arginine motif in their signal peptide across membranes. TatA could form the protein-conducting channel of the Tat system.</text>
</comment>
<evidence type="ECO:0000256" key="3">
    <source>
        <dbReference type="ARBA" id="ARBA00022475"/>
    </source>
</evidence>
<evidence type="ECO:0000256" key="5">
    <source>
        <dbReference type="ARBA" id="ARBA00022927"/>
    </source>
</evidence>
<evidence type="ECO:0000256" key="2">
    <source>
        <dbReference type="ARBA" id="ARBA00022448"/>
    </source>
</evidence>
<feature type="transmembrane region" description="Helical" evidence="9">
    <location>
        <begin position="6"/>
        <end position="25"/>
    </location>
</feature>
<gene>
    <name evidence="9 11" type="primary">tatA</name>
    <name evidence="11" type="ORF">WIS52_15595</name>
</gene>
<evidence type="ECO:0000256" key="10">
    <source>
        <dbReference type="SAM" id="MobiDB-lite"/>
    </source>
</evidence>
<evidence type="ECO:0000313" key="11">
    <source>
        <dbReference type="EMBL" id="MEQ3551896.1"/>
    </source>
</evidence>
<evidence type="ECO:0000256" key="8">
    <source>
        <dbReference type="ARBA" id="ARBA00023136"/>
    </source>
</evidence>
<comment type="subcellular location">
    <subcellularLocation>
        <location evidence="1 9">Cell membrane</location>
        <topology evidence="1 9">Single-pass membrane protein</topology>
    </subcellularLocation>
</comment>
<keyword evidence="6 9" id="KW-1133">Transmembrane helix</keyword>
<evidence type="ECO:0000256" key="6">
    <source>
        <dbReference type="ARBA" id="ARBA00022989"/>
    </source>
</evidence>
<dbReference type="Gene3D" id="1.20.5.3310">
    <property type="match status" value="1"/>
</dbReference>
<evidence type="ECO:0000256" key="9">
    <source>
        <dbReference type="HAMAP-Rule" id="MF_00236"/>
    </source>
</evidence>
<dbReference type="EMBL" id="JBEDNQ010000006">
    <property type="protein sequence ID" value="MEQ3551896.1"/>
    <property type="molecule type" value="Genomic_DNA"/>
</dbReference>
<dbReference type="HAMAP" id="MF_00236">
    <property type="entry name" value="TatA_E"/>
    <property type="match status" value="1"/>
</dbReference>
<dbReference type="PANTHER" id="PTHR42982:SF8">
    <property type="entry name" value="SEC-INDEPENDENT PROTEIN TRANSLOCASE PROTEIN TATA"/>
    <property type="match status" value="1"/>
</dbReference>
<evidence type="ECO:0000256" key="7">
    <source>
        <dbReference type="ARBA" id="ARBA00023010"/>
    </source>
</evidence>
<keyword evidence="5 9" id="KW-0653">Protein transport</keyword>
<keyword evidence="8 9" id="KW-0472">Membrane</keyword>
<comment type="similarity">
    <text evidence="9">Belongs to the TatA/E family.</text>
</comment>
<evidence type="ECO:0000313" key="12">
    <source>
        <dbReference type="Proteomes" id="UP001494902"/>
    </source>
</evidence>
<organism evidence="11 12">
    <name type="scientific">Pseudonocardia nematodicida</name>
    <dbReference type="NCBI Taxonomy" id="1206997"/>
    <lineage>
        <taxon>Bacteria</taxon>
        <taxon>Bacillati</taxon>
        <taxon>Actinomycetota</taxon>
        <taxon>Actinomycetes</taxon>
        <taxon>Pseudonocardiales</taxon>
        <taxon>Pseudonocardiaceae</taxon>
        <taxon>Pseudonocardia</taxon>
    </lineage>
</organism>
<keyword evidence="7 9" id="KW-0811">Translocation</keyword>